<evidence type="ECO:0000313" key="3">
    <source>
        <dbReference type="Proteomes" id="UP000483820"/>
    </source>
</evidence>
<reference evidence="2 3" key="1">
    <citation type="submission" date="2019-12" db="EMBL/GenBank/DDBJ databases">
        <title>Chromosome-level assembly of the Caenorhabditis remanei genome.</title>
        <authorList>
            <person name="Teterina A.A."/>
            <person name="Willis J.H."/>
            <person name="Phillips P.C."/>
        </authorList>
    </citation>
    <scope>NUCLEOTIDE SEQUENCE [LARGE SCALE GENOMIC DNA]</scope>
    <source>
        <strain evidence="2 3">PX506</strain>
        <tissue evidence="2">Whole organism</tissue>
    </source>
</reference>
<organism evidence="2 3">
    <name type="scientific">Caenorhabditis remanei</name>
    <name type="common">Caenorhabditis vulgaris</name>
    <dbReference type="NCBI Taxonomy" id="31234"/>
    <lineage>
        <taxon>Eukaryota</taxon>
        <taxon>Metazoa</taxon>
        <taxon>Ecdysozoa</taxon>
        <taxon>Nematoda</taxon>
        <taxon>Chromadorea</taxon>
        <taxon>Rhabditida</taxon>
        <taxon>Rhabditina</taxon>
        <taxon>Rhabditomorpha</taxon>
        <taxon>Rhabditoidea</taxon>
        <taxon>Rhabditidae</taxon>
        <taxon>Peloderinae</taxon>
        <taxon>Caenorhabditis</taxon>
    </lineage>
</organism>
<evidence type="ECO:0000313" key="2">
    <source>
        <dbReference type="EMBL" id="KAF1771297.1"/>
    </source>
</evidence>
<comment type="caution">
    <text evidence="2">The sequence shown here is derived from an EMBL/GenBank/DDBJ whole genome shotgun (WGS) entry which is preliminary data.</text>
</comment>
<dbReference type="Pfam" id="PF00646">
    <property type="entry name" value="F-box"/>
    <property type="match status" value="1"/>
</dbReference>
<name>A0A6A5HXN8_CAERE</name>
<dbReference type="PROSITE" id="PS50181">
    <property type="entry name" value="FBOX"/>
    <property type="match status" value="1"/>
</dbReference>
<dbReference type="EMBL" id="WUAV01000001">
    <property type="protein sequence ID" value="KAF1771297.1"/>
    <property type="molecule type" value="Genomic_DNA"/>
</dbReference>
<dbReference type="PANTHER" id="PTHR21503:SF52">
    <property type="entry name" value="F-BOX DOMAIN-CONTAINING PROTEIN"/>
    <property type="match status" value="1"/>
</dbReference>
<dbReference type="Pfam" id="PF07735">
    <property type="entry name" value="FBA_2"/>
    <property type="match status" value="1"/>
</dbReference>
<dbReference type="Proteomes" id="UP000483820">
    <property type="component" value="Chromosome I"/>
</dbReference>
<accession>A0A6A5HXN8</accession>
<dbReference type="InterPro" id="IPR012885">
    <property type="entry name" value="F-box_Sdz-33"/>
</dbReference>
<evidence type="ECO:0000259" key="1">
    <source>
        <dbReference type="PROSITE" id="PS50181"/>
    </source>
</evidence>
<proteinExistence type="predicted"/>
<dbReference type="PANTHER" id="PTHR21503">
    <property type="entry name" value="F-BOX-CONTAINING HYPOTHETICAL PROTEIN C.ELEGANS"/>
    <property type="match status" value="1"/>
</dbReference>
<sequence>MPPLPLLRLPRLVQCEIFKLLSIGEKIQLSFCSKKVSTQINNARFYSQKVIVVLDCLNEKINVHSENNKETFEITTFWKNHRGGFLSVIRYLLKMFQCKISISNNYNSDLFQPTISMLFDLQVEFKKLTILLTGSKDHNLLWNQISKKLELVEDLKISSVPDPGFRPVFTSWPQTINIWRSYWFNLEYVLTCTCSRITLELSNLGNQDLDEILKNWKAGGLPNLKHLRVGSQRITNNGTAILGMAPLELQEKEIQTDDGSKKATINTGFQIFEMFFEMLIYQSVHVA</sequence>
<dbReference type="AlphaFoldDB" id="A0A6A5HXN8"/>
<dbReference type="InterPro" id="IPR001810">
    <property type="entry name" value="F-box_dom"/>
</dbReference>
<dbReference type="KEGG" id="crq:GCK72_003123"/>
<feature type="domain" description="F-box" evidence="1">
    <location>
        <begin position="3"/>
        <end position="49"/>
    </location>
</feature>
<dbReference type="GeneID" id="78773525"/>
<dbReference type="RefSeq" id="XP_053592473.1">
    <property type="nucleotide sequence ID" value="XM_053723828.1"/>
</dbReference>
<protein>
    <recommendedName>
        <fullName evidence="1">F-box domain-containing protein</fullName>
    </recommendedName>
</protein>
<gene>
    <name evidence="2" type="ORF">GCK72_003123</name>
</gene>
<dbReference type="CTD" id="78773525"/>